<dbReference type="PATRIC" id="fig|595434.4.peg.6071"/>
<proteinExistence type="predicted"/>
<organism evidence="1 2">
    <name type="scientific">Rhodopirellula islandica</name>
    <dbReference type="NCBI Taxonomy" id="595434"/>
    <lineage>
        <taxon>Bacteria</taxon>
        <taxon>Pseudomonadati</taxon>
        <taxon>Planctomycetota</taxon>
        <taxon>Planctomycetia</taxon>
        <taxon>Pirellulales</taxon>
        <taxon>Pirellulaceae</taxon>
        <taxon>Rhodopirellula</taxon>
    </lineage>
</organism>
<keyword evidence="2" id="KW-1185">Reference proteome</keyword>
<dbReference type="STRING" id="595434.RISK_006387"/>
<name>A0A0J1B3X3_RHOIS</name>
<dbReference type="Proteomes" id="UP000036367">
    <property type="component" value="Unassembled WGS sequence"/>
</dbReference>
<sequence length="77" mass="8481">MDLIGLSILKIGCDQPSGDRDGFLEEPESPLFRTSDHSWLDCLSRIRATGVRFQAGSRSSKLEKSLGLGLTRARMEA</sequence>
<gene>
    <name evidence="1" type="ORF">RISK_006387</name>
</gene>
<protein>
    <submittedName>
        <fullName evidence="1">Uncharacterized protein</fullName>
    </submittedName>
</protein>
<dbReference type="EMBL" id="LECT01000053">
    <property type="protein sequence ID" value="KLU01540.1"/>
    <property type="molecule type" value="Genomic_DNA"/>
</dbReference>
<evidence type="ECO:0000313" key="2">
    <source>
        <dbReference type="Proteomes" id="UP000036367"/>
    </source>
</evidence>
<dbReference type="AlphaFoldDB" id="A0A0J1B3X3"/>
<reference evidence="1" key="1">
    <citation type="submission" date="2015-05" db="EMBL/GenBank/DDBJ databases">
        <title>Permanent draft genome of Rhodopirellula islandicus K833.</title>
        <authorList>
            <person name="Kizina J."/>
            <person name="Richter M."/>
            <person name="Glockner F.O."/>
            <person name="Harder J."/>
        </authorList>
    </citation>
    <scope>NUCLEOTIDE SEQUENCE [LARGE SCALE GENOMIC DNA]</scope>
    <source>
        <strain evidence="1">K833</strain>
    </source>
</reference>
<evidence type="ECO:0000313" key="1">
    <source>
        <dbReference type="EMBL" id="KLU01540.1"/>
    </source>
</evidence>
<accession>A0A0J1B3X3</accession>
<comment type="caution">
    <text evidence="1">The sequence shown here is derived from an EMBL/GenBank/DDBJ whole genome shotgun (WGS) entry which is preliminary data.</text>
</comment>